<dbReference type="AlphaFoldDB" id="A0A8J6BV39"/>
<evidence type="ECO:0000313" key="7">
    <source>
        <dbReference type="Proteomes" id="UP000729402"/>
    </source>
</evidence>
<evidence type="ECO:0000259" key="5">
    <source>
        <dbReference type="PROSITE" id="PS51471"/>
    </source>
</evidence>
<dbReference type="GO" id="GO:0016491">
    <property type="term" value="F:oxidoreductase activity"/>
    <property type="evidence" value="ECO:0007669"/>
    <property type="project" value="UniProtKB-KW"/>
</dbReference>
<evidence type="ECO:0000313" key="6">
    <source>
        <dbReference type="EMBL" id="KAG8093820.1"/>
    </source>
</evidence>
<sequence>MAAQACVLSLPTIVQELAASGVPELPRQYVRRLDAAAVDMPEPIPAVDLTRLPTDADEAAKLRTALLTWGLFTVTGHGIEESLMENVMNASRGFFHQPPEEKQKCSNLKDGKHFQVEGYGSDQVKFQDQKMDWSDRLHLKVEPESERNFANWPSKPESFRDVLLEYAARSKVIKHTILAAMARILELDEDHFLSQFGDKAPVTVRINHYVPCARPDVVLGFKPHSDDGVLATLLVDNDLVALQVLRDGVWYNVPTTPNTILINIGDFMEIMSNGMLKSPVHRVVANVEKERTSLAMFYGLDADKVIEPASDQLKQPAHYKKHKTKDYMAGFYEHFARGTRVIDSIKIT</sequence>
<dbReference type="InterPro" id="IPR044861">
    <property type="entry name" value="IPNS-like_FE2OG_OXY"/>
</dbReference>
<keyword evidence="3 4" id="KW-0408">Iron</keyword>
<dbReference type="PROSITE" id="PS51471">
    <property type="entry name" value="FE2OG_OXY"/>
    <property type="match status" value="1"/>
</dbReference>
<proteinExistence type="inferred from homology"/>
<gene>
    <name evidence="6" type="ORF">GUJ93_ZPchr0012g20227</name>
</gene>
<keyword evidence="2 4" id="KW-0479">Metal-binding</keyword>
<evidence type="ECO:0000256" key="1">
    <source>
        <dbReference type="ARBA" id="ARBA00008056"/>
    </source>
</evidence>
<evidence type="ECO:0000256" key="4">
    <source>
        <dbReference type="RuleBase" id="RU003682"/>
    </source>
</evidence>
<dbReference type="FunFam" id="2.60.120.330:FF:000018">
    <property type="entry name" value="2-oxoglutarate (2OG) and Fe(II)-dependent oxygenase superfamily protein"/>
    <property type="match status" value="1"/>
</dbReference>
<dbReference type="InterPro" id="IPR005123">
    <property type="entry name" value="Oxoglu/Fe-dep_dioxygenase_dom"/>
</dbReference>
<evidence type="ECO:0000256" key="2">
    <source>
        <dbReference type="ARBA" id="ARBA00022723"/>
    </source>
</evidence>
<comment type="caution">
    <text evidence="6">The sequence shown here is derived from an EMBL/GenBank/DDBJ whole genome shotgun (WGS) entry which is preliminary data.</text>
</comment>
<reference evidence="6" key="1">
    <citation type="journal article" date="2021" name="bioRxiv">
        <title>Whole Genome Assembly and Annotation of Northern Wild Rice, Zizania palustris L., Supports a Whole Genome Duplication in the Zizania Genus.</title>
        <authorList>
            <person name="Haas M."/>
            <person name="Kono T."/>
            <person name="Macchietto M."/>
            <person name="Millas R."/>
            <person name="McGilp L."/>
            <person name="Shao M."/>
            <person name="Duquette J."/>
            <person name="Hirsch C.N."/>
            <person name="Kimball J."/>
        </authorList>
    </citation>
    <scope>NUCLEOTIDE SEQUENCE</scope>
    <source>
        <tissue evidence="6">Fresh leaf tissue</tissue>
    </source>
</reference>
<evidence type="ECO:0000256" key="3">
    <source>
        <dbReference type="ARBA" id="ARBA00023004"/>
    </source>
</evidence>
<dbReference type="Proteomes" id="UP000729402">
    <property type="component" value="Unassembled WGS sequence"/>
</dbReference>
<organism evidence="6 7">
    <name type="scientific">Zizania palustris</name>
    <name type="common">Northern wild rice</name>
    <dbReference type="NCBI Taxonomy" id="103762"/>
    <lineage>
        <taxon>Eukaryota</taxon>
        <taxon>Viridiplantae</taxon>
        <taxon>Streptophyta</taxon>
        <taxon>Embryophyta</taxon>
        <taxon>Tracheophyta</taxon>
        <taxon>Spermatophyta</taxon>
        <taxon>Magnoliopsida</taxon>
        <taxon>Liliopsida</taxon>
        <taxon>Poales</taxon>
        <taxon>Poaceae</taxon>
        <taxon>BOP clade</taxon>
        <taxon>Oryzoideae</taxon>
        <taxon>Oryzeae</taxon>
        <taxon>Zizaniinae</taxon>
        <taxon>Zizania</taxon>
    </lineage>
</organism>
<keyword evidence="4" id="KW-0560">Oxidoreductase</keyword>
<name>A0A8J6BV39_ZIZPA</name>
<feature type="domain" description="Fe2OG dioxygenase" evidence="5">
    <location>
        <begin position="200"/>
        <end position="300"/>
    </location>
</feature>
<reference evidence="6" key="2">
    <citation type="submission" date="2021-02" db="EMBL/GenBank/DDBJ databases">
        <authorList>
            <person name="Kimball J.A."/>
            <person name="Haas M.W."/>
            <person name="Macchietto M."/>
            <person name="Kono T."/>
            <person name="Duquette J."/>
            <person name="Shao M."/>
        </authorList>
    </citation>
    <scope>NUCLEOTIDE SEQUENCE</scope>
    <source>
        <tissue evidence="6">Fresh leaf tissue</tissue>
    </source>
</reference>
<protein>
    <recommendedName>
        <fullName evidence="5">Fe2OG dioxygenase domain-containing protein</fullName>
    </recommendedName>
</protein>
<dbReference type="Pfam" id="PF03171">
    <property type="entry name" value="2OG-FeII_Oxy"/>
    <property type="match status" value="1"/>
</dbReference>
<dbReference type="OrthoDB" id="288590at2759"/>
<dbReference type="Pfam" id="PF14226">
    <property type="entry name" value="DIOX_N"/>
    <property type="match status" value="1"/>
</dbReference>
<dbReference type="GO" id="GO:0046872">
    <property type="term" value="F:metal ion binding"/>
    <property type="evidence" value="ECO:0007669"/>
    <property type="project" value="UniProtKB-KW"/>
</dbReference>
<dbReference type="InterPro" id="IPR026992">
    <property type="entry name" value="DIOX_N"/>
</dbReference>
<comment type="similarity">
    <text evidence="1 4">Belongs to the iron/ascorbate-dependent oxidoreductase family.</text>
</comment>
<dbReference type="PANTHER" id="PTHR47991">
    <property type="entry name" value="OXOGLUTARATE/IRON-DEPENDENT DIOXYGENASE"/>
    <property type="match status" value="1"/>
</dbReference>
<dbReference type="InterPro" id="IPR050295">
    <property type="entry name" value="Plant_2OG-oxidoreductases"/>
</dbReference>
<dbReference type="EMBL" id="JAAALK010000080">
    <property type="protein sequence ID" value="KAG8093820.1"/>
    <property type="molecule type" value="Genomic_DNA"/>
</dbReference>
<accession>A0A8J6BV39</accession>
<keyword evidence="7" id="KW-1185">Reference proteome</keyword>